<name>A0A1A9VNA1_GLOAU</name>
<keyword evidence="3" id="KW-1185">Reference proteome</keyword>
<feature type="compositionally biased region" description="Basic residues" evidence="1">
    <location>
        <begin position="16"/>
        <end position="26"/>
    </location>
</feature>
<feature type="region of interest" description="Disordered" evidence="1">
    <location>
        <begin position="1"/>
        <end position="28"/>
    </location>
</feature>
<dbReference type="VEuPathDB" id="VectorBase:GAUT042418"/>
<sequence length="79" mass="9352">MRLPVSKCSRKGNNNAKKKKLKKNKKHDVFNSKYRPELEPIIPFTRLAISYMYNAASDNTERQMSNIDSSRILLTRRYF</sequence>
<accession>A0A1A9VNA1</accession>
<dbReference type="Proteomes" id="UP000078200">
    <property type="component" value="Unassembled WGS sequence"/>
</dbReference>
<reference evidence="2" key="1">
    <citation type="submission" date="2020-05" db="UniProtKB">
        <authorList>
            <consortium name="EnsemblMetazoa"/>
        </authorList>
    </citation>
    <scope>IDENTIFICATION</scope>
    <source>
        <strain evidence="2">TTRI</strain>
    </source>
</reference>
<evidence type="ECO:0000256" key="1">
    <source>
        <dbReference type="SAM" id="MobiDB-lite"/>
    </source>
</evidence>
<dbReference type="EnsemblMetazoa" id="GAUT042418-RA">
    <property type="protein sequence ID" value="GAUT042418-PA"/>
    <property type="gene ID" value="GAUT042418"/>
</dbReference>
<dbReference type="AlphaFoldDB" id="A0A1A9VNA1"/>
<evidence type="ECO:0000313" key="2">
    <source>
        <dbReference type="EnsemblMetazoa" id="GAUT042418-PA"/>
    </source>
</evidence>
<proteinExistence type="predicted"/>
<protein>
    <submittedName>
        <fullName evidence="2">Uncharacterized protein</fullName>
    </submittedName>
</protein>
<organism evidence="2 3">
    <name type="scientific">Glossina austeni</name>
    <name type="common">Savannah tsetse fly</name>
    <dbReference type="NCBI Taxonomy" id="7395"/>
    <lineage>
        <taxon>Eukaryota</taxon>
        <taxon>Metazoa</taxon>
        <taxon>Ecdysozoa</taxon>
        <taxon>Arthropoda</taxon>
        <taxon>Hexapoda</taxon>
        <taxon>Insecta</taxon>
        <taxon>Pterygota</taxon>
        <taxon>Neoptera</taxon>
        <taxon>Endopterygota</taxon>
        <taxon>Diptera</taxon>
        <taxon>Brachycera</taxon>
        <taxon>Muscomorpha</taxon>
        <taxon>Hippoboscoidea</taxon>
        <taxon>Glossinidae</taxon>
        <taxon>Glossina</taxon>
    </lineage>
</organism>
<evidence type="ECO:0000313" key="3">
    <source>
        <dbReference type="Proteomes" id="UP000078200"/>
    </source>
</evidence>